<dbReference type="Gramene" id="TVU15613">
    <property type="protein sequence ID" value="TVU15613"/>
    <property type="gene ID" value="EJB05_39143"/>
</dbReference>
<name>A0A5J9TW20_9POAL</name>
<reference evidence="7 8" key="1">
    <citation type="journal article" date="2019" name="Sci. Rep.">
        <title>A high-quality genome of Eragrostis curvula grass provides insights into Poaceae evolution and supports new strategies to enhance forage quality.</title>
        <authorList>
            <person name="Carballo J."/>
            <person name="Santos B.A.C.M."/>
            <person name="Zappacosta D."/>
            <person name="Garbus I."/>
            <person name="Selva J.P."/>
            <person name="Gallo C.A."/>
            <person name="Diaz A."/>
            <person name="Albertini E."/>
            <person name="Caccamo M."/>
            <person name="Echenique V."/>
        </authorList>
    </citation>
    <scope>NUCLEOTIDE SEQUENCE [LARGE SCALE GENOMIC DNA]</scope>
    <source>
        <strain evidence="8">cv. Victoria</strain>
        <tissue evidence="7">Leaf</tissue>
    </source>
</reference>
<dbReference type="GO" id="GO:0033907">
    <property type="term" value="F:beta-D-fucosidase activity"/>
    <property type="evidence" value="ECO:0007669"/>
    <property type="project" value="UniProtKB-ARBA"/>
</dbReference>
<dbReference type="GO" id="GO:0008422">
    <property type="term" value="F:beta-glucosidase activity"/>
    <property type="evidence" value="ECO:0007669"/>
    <property type="project" value="TreeGrafter"/>
</dbReference>
<dbReference type="PANTHER" id="PTHR10353:SF154">
    <property type="entry name" value="BETA-GLUCOSIDASE 9-RELATED"/>
    <property type="match status" value="1"/>
</dbReference>
<keyword evidence="8" id="KW-1185">Reference proteome</keyword>
<dbReference type="GO" id="GO:0004565">
    <property type="term" value="F:beta-galactosidase activity"/>
    <property type="evidence" value="ECO:0007669"/>
    <property type="project" value="UniProtKB-ARBA"/>
</dbReference>
<dbReference type="FunFam" id="3.20.20.80:FF:000020">
    <property type="entry name" value="Beta-glucosidase 12"/>
    <property type="match status" value="1"/>
</dbReference>
<dbReference type="InterPro" id="IPR017853">
    <property type="entry name" value="GH"/>
</dbReference>
<dbReference type="Proteomes" id="UP000324897">
    <property type="component" value="Unassembled WGS sequence"/>
</dbReference>
<dbReference type="EMBL" id="RWGY01000031">
    <property type="protein sequence ID" value="TVU15613.1"/>
    <property type="molecule type" value="Genomic_DNA"/>
</dbReference>
<dbReference type="GO" id="GO:0005975">
    <property type="term" value="P:carbohydrate metabolic process"/>
    <property type="evidence" value="ECO:0007669"/>
    <property type="project" value="InterPro"/>
</dbReference>
<feature type="non-terminal residue" evidence="7">
    <location>
        <position position="1"/>
    </location>
</feature>
<dbReference type="Gene3D" id="3.20.20.80">
    <property type="entry name" value="Glycosidases"/>
    <property type="match status" value="1"/>
</dbReference>
<evidence type="ECO:0000256" key="3">
    <source>
        <dbReference type="ARBA" id="ARBA00022801"/>
    </source>
</evidence>
<keyword evidence="3" id="KW-0378">Hydrolase</keyword>
<evidence type="ECO:0000313" key="7">
    <source>
        <dbReference type="EMBL" id="TVU15613.1"/>
    </source>
</evidence>
<accession>A0A5J9TW20</accession>
<evidence type="ECO:0000256" key="1">
    <source>
        <dbReference type="ARBA" id="ARBA00010838"/>
    </source>
</evidence>
<dbReference type="InterPro" id="IPR033132">
    <property type="entry name" value="GH_1_N_CS"/>
</dbReference>
<evidence type="ECO:0000256" key="6">
    <source>
        <dbReference type="RuleBase" id="RU003690"/>
    </source>
</evidence>
<keyword evidence="5" id="KW-0325">Glycoprotein</keyword>
<dbReference type="AlphaFoldDB" id="A0A5J9TW20"/>
<keyword evidence="4" id="KW-1015">Disulfide bond</keyword>
<evidence type="ECO:0008006" key="9">
    <source>
        <dbReference type="Google" id="ProtNLM"/>
    </source>
</evidence>
<comment type="caution">
    <text evidence="7">The sequence shown here is derived from an EMBL/GenBank/DDBJ whole genome shotgun (WGS) entry which is preliminary data.</text>
</comment>
<organism evidence="7 8">
    <name type="scientific">Eragrostis curvula</name>
    <name type="common">weeping love grass</name>
    <dbReference type="NCBI Taxonomy" id="38414"/>
    <lineage>
        <taxon>Eukaryota</taxon>
        <taxon>Viridiplantae</taxon>
        <taxon>Streptophyta</taxon>
        <taxon>Embryophyta</taxon>
        <taxon>Tracheophyta</taxon>
        <taxon>Spermatophyta</taxon>
        <taxon>Magnoliopsida</taxon>
        <taxon>Liliopsida</taxon>
        <taxon>Poales</taxon>
        <taxon>Poaceae</taxon>
        <taxon>PACMAD clade</taxon>
        <taxon>Chloridoideae</taxon>
        <taxon>Eragrostideae</taxon>
        <taxon>Eragrostidinae</taxon>
        <taxon>Eragrostis</taxon>
    </lineage>
</organism>
<dbReference type="InterPro" id="IPR001360">
    <property type="entry name" value="Glyco_hydro_1"/>
</dbReference>
<dbReference type="SUPFAM" id="SSF51445">
    <property type="entry name" value="(Trans)glycosidases"/>
    <property type="match status" value="1"/>
</dbReference>
<dbReference type="Pfam" id="PF00232">
    <property type="entry name" value="Glyco_hydro_1"/>
    <property type="match status" value="2"/>
</dbReference>
<dbReference type="OrthoDB" id="65569at2759"/>
<evidence type="ECO:0000313" key="8">
    <source>
        <dbReference type="Proteomes" id="UP000324897"/>
    </source>
</evidence>
<sequence length="558" mass="62878">EPSSILSTVPHLMAVRVVASMLGHLLLPFLILAVASGAYDGGGLPPINRRSFPEGFIFGTASSSYQYEGGAMEGGRGPSIWDTFTHQHPGMYSTHFERSTSNLWVFFLASQLMFNFFDLADKIADRSNGDVAVDSYHLYKEDVRLMKDMGMDAYRFSISWSRILPNGSLSGGVNNEGVRYYNNLINELLSKGVQPFVTLFHWDSPQALEDKYGGFLSPNIINDYKDYAEVCFKEFGDRVKHWITFNEPWTFCSMGYASGAFAPARCSPWEQGKCSAGDSGREPYTACHHQLLAHAETVRLYKEKYQAVQKGKIGITLVSHWFVPFSRSKATMMQQGVLSTSCLDGTNLWFMDPLIRGDYPLSMRALVGNRLPQFTKGQSELVKGSFDFIGLNYYTANYADSLPPSNGLNNSYTTDSRANLTGVRNGIPIGPQAASPWLYIYPRGFRELLLYVKENYDNPTIYITENGVDEANNKSLPLHEALKDDTRIDYYHKHLLALQSAVRDGANVKGYFAWSLLDNFEWGNGYTVRFGINFVDYSDGLTRYPKNSAHWFKEFLKK</sequence>
<dbReference type="PRINTS" id="PR00131">
    <property type="entry name" value="GLHYDRLASE1"/>
</dbReference>
<evidence type="ECO:0000256" key="5">
    <source>
        <dbReference type="ARBA" id="ARBA00023180"/>
    </source>
</evidence>
<comment type="similarity">
    <text evidence="1 6">Belongs to the glycosyl hydrolase 1 family.</text>
</comment>
<evidence type="ECO:0000256" key="4">
    <source>
        <dbReference type="ARBA" id="ARBA00023157"/>
    </source>
</evidence>
<gene>
    <name evidence="7" type="ORF">EJB05_39143</name>
</gene>
<dbReference type="PROSITE" id="PS00653">
    <property type="entry name" value="GLYCOSYL_HYDROL_F1_2"/>
    <property type="match status" value="1"/>
</dbReference>
<protein>
    <recommendedName>
        <fullName evidence="9">4-hydroxy-7-methoxy-3-oxo-3,4-dihydro-2H-1,4-benzoxazin-2-yl glucosidebeta-D-glucosidase</fullName>
    </recommendedName>
</protein>
<keyword evidence="2" id="KW-0732">Signal</keyword>
<dbReference type="PANTHER" id="PTHR10353">
    <property type="entry name" value="GLYCOSYL HYDROLASE"/>
    <property type="match status" value="1"/>
</dbReference>
<evidence type="ECO:0000256" key="2">
    <source>
        <dbReference type="ARBA" id="ARBA00022729"/>
    </source>
</evidence>
<proteinExistence type="inferred from homology"/>